<dbReference type="HOGENOM" id="CLU_1227649_0_0_2"/>
<dbReference type="KEGG" id="mbn:Mboo_1565"/>
<protein>
    <submittedName>
        <fullName evidence="2">Signal transduction histidine kinase regulating citrate/malate metabolism</fullName>
    </submittedName>
</protein>
<name>A7I8M1_METB6</name>
<gene>
    <name evidence="2" type="ordered locus">Mboo_1565</name>
</gene>
<evidence type="ECO:0000313" key="3">
    <source>
        <dbReference type="Proteomes" id="UP000002408"/>
    </source>
</evidence>
<evidence type="ECO:0000256" key="1">
    <source>
        <dbReference type="SAM" id="Phobius"/>
    </source>
</evidence>
<keyword evidence="1" id="KW-0812">Transmembrane</keyword>
<dbReference type="GeneID" id="25393933"/>
<keyword evidence="1" id="KW-0472">Membrane</keyword>
<dbReference type="eggNOG" id="arCOG02322">
    <property type="taxonomic scope" value="Archaea"/>
</dbReference>
<dbReference type="Proteomes" id="UP000002408">
    <property type="component" value="Chromosome"/>
</dbReference>
<proteinExistence type="predicted"/>
<dbReference type="RefSeq" id="WP_012107124.1">
    <property type="nucleotide sequence ID" value="NC_009712.1"/>
</dbReference>
<dbReference type="InterPro" id="IPR029151">
    <property type="entry name" value="Sensor-like_sf"/>
</dbReference>
<keyword evidence="2" id="KW-0808">Transferase</keyword>
<accession>A7I8M1</accession>
<reference evidence="3" key="1">
    <citation type="journal article" date="2015" name="Microbiology">
        <title>Genome of Methanoregula boonei 6A8 reveals adaptations to oligotrophic peatland environments.</title>
        <authorList>
            <person name="Braeuer S."/>
            <person name="Cadillo-Quiroz H."/>
            <person name="Kyrpides N."/>
            <person name="Woyke T."/>
            <person name="Goodwin L."/>
            <person name="Detter C."/>
            <person name="Podell S."/>
            <person name="Yavitt J.B."/>
            <person name="Zinder S.H."/>
        </authorList>
    </citation>
    <scope>NUCLEOTIDE SEQUENCE [LARGE SCALE GENOMIC DNA]</scope>
    <source>
        <strain evidence="3">DSM 21154 / JCM 14090 / 6A8</strain>
    </source>
</reference>
<dbReference type="STRING" id="456442.Mboo_1565"/>
<feature type="transmembrane region" description="Helical" evidence="1">
    <location>
        <begin position="12"/>
        <end position="32"/>
    </location>
</feature>
<keyword evidence="2" id="KW-0418">Kinase</keyword>
<dbReference type="SUPFAM" id="SSF103190">
    <property type="entry name" value="Sensory domain-like"/>
    <property type="match status" value="1"/>
</dbReference>
<dbReference type="OrthoDB" id="118162at2157"/>
<dbReference type="GO" id="GO:0016301">
    <property type="term" value="F:kinase activity"/>
    <property type="evidence" value="ECO:0007669"/>
    <property type="project" value="UniProtKB-KW"/>
</dbReference>
<keyword evidence="3" id="KW-1185">Reference proteome</keyword>
<evidence type="ECO:0000313" key="2">
    <source>
        <dbReference type="EMBL" id="ABS56082.1"/>
    </source>
</evidence>
<keyword evidence="1" id="KW-1133">Transmembrane helix</keyword>
<dbReference type="EMBL" id="CP000780">
    <property type="protein sequence ID" value="ABS56082.1"/>
    <property type="molecule type" value="Genomic_DNA"/>
</dbReference>
<organism evidence="2 3">
    <name type="scientific">Methanoregula boonei (strain DSM 21154 / JCM 14090 / 6A8)</name>
    <dbReference type="NCBI Taxonomy" id="456442"/>
    <lineage>
        <taxon>Archaea</taxon>
        <taxon>Methanobacteriati</taxon>
        <taxon>Methanobacteriota</taxon>
        <taxon>Stenosarchaea group</taxon>
        <taxon>Methanomicrobia</taxon>
        <taxon>Methanomicrobiales</taxon>
        <taxon>Methanoregulaceae</taxon>
        <taxon>Methanoregula</taxon>
    </lineage>
</organism>
<dbReference type="AlphaFoldDB" id="A7I8M1"/>
<sequence precursor="true">MVLDRFTGRVRVLIIFCCILLAVAAVIVTIGFTQQVQVRKQLLQTELKITAGQIAAQVNGDGLLSLKPGDEGSPLYLSFARTIYDARINNTHISNAYIMRVDNGNITYVIDDFYLTHGLDSSVARIGDPTTEDQPVLLAALTGPQSSPDIYTSKWGSFLSGYAPIRDSNGTVVGILGVDETADFVNQYEYANVFNLVEVT</sequence>